<protein>
    <submittedName>
        <fullName evidence="1">Uncharacterized protein</fullName>
    </submittedName>
</protein>
<keyword evidence="2" id="KW-1185">Reference proteome</keyword>
<comment type="caution">
    <text evidence="1">The sequence shown here is derived from an EMBL/GenBank/DDBJ whole genome shotgun (WGS) entry which is preliminary data.</text>
</comment>
<accession>A0AAE0ZJ75</accession>
<dbReference type="EMBL" id="JAWDGP010003866">
    <property type="protein sequence ID" value="KAK3770122.1"/>
    <property type="molecule type" value="Genomic_DNA"/>
</dbReference>
<evidence type="ECO:0000313" key="2">
    <source>
        <dbReference type="Proteomes" id="UP001283361"/>
    </source>
</evidence>
<dbReference type="Proteomes" id="UP001283361">
    <property type="component" value="Unassembled WGS sequence"/>
</dbReference>
<name>A0AAE0ZJ75_9GAST</name>
<proteinExistence type="predicted"/>
<reference evidence="1" key="1">
    <citation type="journal article" date="2023" name="G3 (Bethesda)">
        <title>A reference genome for the long-term kleptoplast-retaining sea slug Elysia crispata morphotype clarki.</title>
        <authorList>
            <person name="Eastman K.E."/>
            <person name="Pendleton A.L."/>
            <person name="Shaikh M.A."/>
            <person name="Suttiyut T."/>
            <person name="Ogas R."/>
            <person name="Tomko P."/>
            <person name="Gavelis G."/>
            <person name="Widhalm J.R."/>
            <person name="Wisecaver J.H."/>
        </authorList>
    </citation>
    <scope>NUCLEOTIDE SEQUENCE</scope>
    <source>
        <strain evidence="1">ECLA1</strain>
    </source>
</reference>
<organism evidence="1 2">
    <name type="scientific">Elysia crispata</name>
    <name type="common">lettuce slug</name>
    <dbReference type="NCBI Taxonomy" id="231223"/>
    <lineage>
        <taxon>Eukaryota</taxon>
        <taxon>Metazoa</taxon>
        <taxon>Spiralia</taxon>
        <taxon>Lophotrochozoa</taxon>
        <taxon>Mollusca</taxon>
        <taxon>Gastropoda</taxon>
        <taxon>Heterobranchia</taxon>
        <taxon>Euthyneura</taxon>
        <taxon>Panpulmonata</taxon>
        <taxon>Sacoglossa</taxon>
        <taxon>Placobranchoidea</taxon>
        <taxon>Plakobranchidae</taxon>
        <taxon>Elysia</taxon>
    </lineage>
</organism>
<sequence length="103" mass="11259">MGGLSWYTVTSGVVQNQPPSVSIETNVWSARDRPSLPESGDINKESQTTYKSFEACLTAEAMARLSLDPDSWSSAQNLEVMYRFSLVSHTSRLIGISLGDGDK</sequence>
<gene>
    <name evidence="1" type="ORF">RRG08_007033</name>
</gene>
<dbReference type="AlphaFoldDB" id="A0AAE0ZJ75"/>
<evidence type="ECO:0000313" key="1">
    <source>
        <dbReference type="EMBL" id="KAK3770122.1"/>
    </source>
</evidence>